<evidence type="ECO:0000313" key="2">
    <source>
        <dbReference type="Proteomes" id="UP000239757"/>
    </source>
</evidence>
<organism evidence="1 2">
    <name type="scientific">Gossypium barbadense</name>
    <name type="common">Sea Island cotton</name>
    <name type="synonym">Hibiscus barbadensis</name>
    <dbReference type="NCBI Taxonomy" id="3634"/>
    <lineage>
        <taxon>Eukaryota</taxon>
        <taxon>Viridiplantae</taxon>
        <taxon>Streptophyta</taxon>
        <taxon>Embryophyta</taxon>
        <taxon>Tracheophyta</taxon>
        <taxon>Spermatophyta</taxon>
        <taxon>Magnoliopsida</taxon>
        <taxon>eudicotyledons</taxon>
        <taxon>Gunneridae</taxon>
        <taxon>Pentapetalae</taxon>
        <taxon>rosids</taxon>
        <taxon>malvids</taxon>
        <taxon>Malvales</taxon>
        <taxon>Malvaceae</taxon>
        <taxon>Malvoideae</taxon>
        <taxon>Gossypium</taxon>
    </lineage>
</organism>
<reference evidence="1 2" key="1">
    <citation type="submission" date="2015-01" db="EMBL/GenBank/DDBJ databases">
        <title>Genome of allotetraploid Gossypium barbadense reveals genomic plasticity and fiber elongation in cotton evolution.</title>
        <authorList>
            <person name="Chen X."/>
            <person name="Liu X."/>
            <person name="Zhao B."/>
            <person name="Zheng H."/>
            <person name="Hu Y."/>
            <person name="Lu G."/>
            <person name="Yang C."/>
            <person name="Chen J."/>
            <person name="Shan C."/>
            <person name="Zhang L."/>
            <person name="Zhou Y."/>
            <person name="Wang L."/>
            <person name="Guo W."/>
            <person name="Bai Y."/>
            <person name="Ruan J."/>
            <person name="Shangguan X."/>
            <person name="Mao Y."/>
            <person name="Jiang J."/>
            <person name="Zhu Y."/>
            <person name="Lei J."/>
            <person name="Kang H."/>
            <person name="Chen S."/>
            <person name="He X."/>
            <person name="Wang R."/>
            <person name="Wang Y."/>
            <person name="Chen J."/>
            <person name="Wang L."/>
            <person name="Yu S."/>
            <person name="Wang B."/>
            <person name="Wei J."/>
            <person name="Song S."/>
            <person name="Lu X."/>
            <person name="Gao Z."/>
            <person name="Gu W."/>
            <person name="Deng X."/>
            <person name="Ma D."/>
            <person name="Wang S."/>
            <person name="Liang W."/>
            <person name="Fang L."/>
            <person name="Cai C."/>
            <person name="Zhu X."/>
            <person name="Zhou B."/>
            <person name="Zhang Y."/>
            <person name="Chen Z."/>
            <person name="Xu S."/>
            <person name="Zhu R."/>
            <person name="Wang S."/>
            <person name="Zhang T."/>
            <person name="Zhao G."/>
        </authorList>
    </citation>
    <scope>NUCLEOTIDE SEQUENCE [LARGE SCALE GENOMIC DNA]</scope>
    <source>
        <strain evidence="2">cv. Xinhai21</strain>
        <tissue evidence="1">Leaf</tissue>
    </source>
</reference>
<sequence length="172" mass="19615">MRFDRTVSVGDMKEKMRSPLKITQLRQQYKVKDPRTEVSKSSVHGFDIDLNIGCSDQYDGGLQKHLVVIETNALDEDGSDNNDCCDQKGEDFSDPNLDDLLNDIDDEGPNNGNDHALLAENLSRDIIIPMILRPICRCRSRCSTCFQFFEYLDIILTHLMLEDPELEELFVG</sequence>
<gene>
    <name evidence="1" type="ORF">GOBAR_AA31761</name>
</gene>
<evidence type="ECO:0000313" key="1">
    <source>
        <dbReference type="EMBL" id="PPR88924.1"/>
    </source>
</evidence>
<proteinExistence type="predicted"/>
<name>A0A2P5WCU4_GOSBA</name>
<dbReference type="EMBL" id="KZ668117">
    <property type="protein sequence ID" value="PPR88924.1"/>
    <property type="molecule type" value="Genomic_DNA"/>
</dbReference>
<dbReference type="Proteomes" id="UP000239757">
    <property type="component" value="Unassembled WGS sequence"/>
</dbReference>
<accession>A0A2P5WCU4</accession>
<protein>
    <submittedName>
        <fullName evidence="1">Uncharacterized protein</fullName>
    </submittedName>
</protein>
<dbReference type="AlphaFoldDB" id="A0A2P5WCU4"/>